<sequence length="372" mass="42078">MKTYKTIKRDKNNLGLSCLLGIIFTLQSGLLLAGNFIEPDDKYIQYTGRMDFVNPKQPLISWPGTSIKAKFTGKTLKIKLDDQEGNNYFNVIIDGNDQFPHVLHAKQGSHVYPIAFYLQDGEHIVELYKRTEGHEGSTKFLGLELADNGKLLNPPTRPIRKIAFFGDSITSGQGNEAADNSGDLDLSEKNNYLSYSSITARKLNAEHHTVSLSGIGIMLSWFDFTMPEYFDQVNGAGNNKSHWDFSSWTPDIVVINLFQNDSWLVKDPKRISPMPNSEQIIQAYVDFVYTVSQRYPNKPIICALGSMDITKQGSNWPGYVKTAVARIKQMDSKANIDTVLFEHTGYKKHPRVNQHQRNAEKLTEFIKGKMGW</sequence>
<dbReference type="GO" id="GO:0016787">
    <property type="term" value="F:hydrolase activity"/>
    <property type="evidence" value="ECO:0007669"/>
    <property type="project" value="UniProtKB-KW"/>
</dbReference>
<dbReference type="PANTHER" id="PTHR37834">
    <property type="entry name" value="GDSL-LIKE LIPASE/ACYLHYDROLASE DOMAIN PROTEIN (AFU_ORTHOLOGUE AFUA_2G00620)"/>
    <property type="match status" value="1"/>
</dbReference>
<dbReference type="CDD" id="cd01831">
    <property type="entry name" value="Endoglucanase_E_like"/>
    <property type="match status" value="1"/>
</dbReference>
<dbReference type="InterPro" id="IPR040794">
    <property type="entry name" value="CE2_N"/>
</dbReference>
<dbReference type="EMBL" id="CP136600">
    <property type="protein sequence ID" value="WOH35773.1"/>
    <property type="molecule type" value="Genomic_DNA"/>
</dbReference>
<dbReference type="EC" id="3.1.-.-" evidence="3"/>
<keyword evidence="3" id="KW-0378">Hydrolase</keyword>
<dbReference type="InterPro" id="IPR013830">
    <property type="entry name" value="SGNH_hydro"/>
</dbReference>
<dbReference type="Pfam" id="PF17996">
    <property type="entry name" value="CE2_N"/>
    <property type="match status" value="1"/>
</dbReference>
<proteinExistence type="predicted"/>
<dbReference type="RefSeq" id="WP_348394589.1">
    <property type="nucleotide sequence ID" value="NZ_CP136600.1"/>
</dbReference>
<accession>A0ABZ0GK37</accession>
<organism evidence="3 4">
    <name type="scientific">Thalassotalea fonticola</name>
    <dbReference type="NCBI Taxonomy" id="3065649"/>
    <lineage>
        <taxon>Bacteria</taxon>
        <taxon>Pseudomonadati</taxon>
        <taxon>Pseudomonadota</taxon>
        <taxon>Gammaproteobacteria</taxon>
        <taxon>Alteromonadales</taxon>
        <taxon>Colwelliaceae</taxon>
        <taxon>Thalassotalea</taxon>
    </lineage>
</organism>
<evidence type="ECO:0000313" key="4">
    <source>
        <dbReference type="Proteomes" id="UP001301442"/>
    </source>
</evidence>
<dbReference type="InterPro" id="IPR036514">
    <property type="entry name" value="SGNH_hydro_sf"/>
</dbReference>
<feature type="domain" description="Carbohydrate esterase 2 N-terminal" evidence="2">
    <location>
        <begin position="46"/>
        <end position="155"/>
    </location>
</feature>
<protein>
    <submittedName>
        <fullName evidence="3">SGNH/GDSL hydrolase family protein</fullName>
        <ecNumber evidence="3">3.1.-.-</ecNumber>
    </submittedName>
</protein>
<dbReference type="InterPro" id="IPR052762">
    <property type="entry name" value="PCW_deacetylase/CE"/>
</dbReference>
<dbReference type="Pfam" id="PF13472">
    <property type="entry name" value="Lipase_GDSL_2"/>
    <property type="match status" value="1"/>
</dbReference>
<dbReference type="Gene3D" id="3.40.50.1110">
    <property type="entry name" value="SGNH hydrolase"/>
    <property type="match status" value="1"/>
</dbReference>
<gene>
    <name evidence="3" type="ORF">RI844_10300</name>
</gene>
<keyword evidence="4" id="KW-1185">Reference proteome</keyword>
<feature type="domain" description="SGNH hydrolase-type esterase" evidence="1">
    <location>
        <begin position="164"/>
        <end position="341"/>
    </location>
</feature>
<dbReference type="PANTHER" id="PTHR37834:SF2">
    <property type="entry name" value="ESTERASE, SGNH HYDROLASE-TYPE"/>
    <property type="match status" value="1"/>
</dbReference>
<dbReference type="InterPro" id="IPR037461">
    <property type="entry name" value="CtCE2-like_dom"/>
</dbReference>
<evidence type="ECO:0000259" key="1">
    <source>
        <dbReference type="Pfam" id="PF13472"/>
    </source>
</evidence>
<evidence type="ECO:0000313" key="3">
    <source>
        <dbReference type="EMBL" id="WOH35773.1"/>
    </source>
</evidence>
<dbReference type="Gene3D" id="2.60.120.260">
    <property type="entry name" value="Galactose-binding domain-like"/>
    <property type="match status" value="1"/>
</dbReference>
<evidence type="ECO:0000259" key="2">
    <source>
        <dbReference type="Pfam" id="PF17996"/>
    </source>
</evidence>
<name>A0ABZ0GK37_9GAMM</name>
<dbReference type="SUPFAM" id="SSF52266">
    <property type="entry name" value="SGNH hydrolase"/>
    <property type="match status" value="1"/>
</dbReference>
<dbReference type="Proteomes" id="UP001301442">
    <property type="component" value="Chromosome"/>
</dbReference>
<reference evidence="3 4" key="1">
    <citation type="submission" date="2023-09" db="EMBL/GenBank/DDBJ databases">
        <authorList>
            <person name="Qi X."/>
        </authorList>
    </citation>
    <scope>NUCLEOTIDE SEQUENCE [LARGE SCALE GENOMIC DNA]</scope>
    <source>
        <strain evidence="3 4">S1-1</strain>
    </source>
</reference>